<dbReference type="AlphaFoldDB" id="A0A174D5D3"/>
<proteinExistence type="predicted"/>
<name>A0A174D5D3_9FIRM</name>
<reference evidence="1 2" key="1">
    <citation type="submission" date="2015-09" db="EMBL/GenBank/DDBJ databases">
        <authorList>
            <consortium name="Pathogen Informatics"/>
        </authorList>
    </citation>
    <scope>NUCLEOTIDE SEQUENCE [LARGE SCALE GENOMIC DNA]</scope>
    <source>
        <strain evidence="1 2">2789STDY5834865</strain>
    </source>
</reference>
<sequence length="34" mass="3872">MEIIICDDNLILRHSYPLKPARGRPKTVLSPVKP</sequence>
<dbReference type="EMBL" id="CZAB01000003">
    <property type="protein sequence ID" value="CUO19275.1"/>
    <property type="molecule type" value="Genomic_DNA"/>
</dbReference>
<evidence type="ECO:0000313" key="2">
    <source>
        <dbReference type="Proteomes" id="UP000095512"/>
    </source>
</evidence>
<dbReference type="Proteomes" id="UP000095512">
    <property type="component" value="Unassembled WGS sequence"/>
</dbReference>
<organism evidence="1 2">
    <name type="scientific">Enterocloster clostridioformis</name>
    <dbReference type="NCBI Taxonomy" id="1531"/>
    <lineage>
        <taxon>Bacteria</taxon>
        <taxon>Bacillati</taxon>
        <taxon>Bacillota</taxon>
        <taxon>Clostridia</taxon>
        <taxon>Lachnospirales</taxon>
        <taxon>Lachnospiraceae</taxon>
        <taxon>Enterocloster</taxon>
    </lineage>
</organism>
<protein>
    <submittedName>
        <fullName evidence="1">Uncharacterized protein</fullName>
    </submittedName>
</protein>
<gene>
    <name evidence="1" type="ORF">ERS852480_00614</name>
</gene>
<accession>A0A174D5D3</accession>
<evidence type="ECO:0000313" key="1">
    <source>
        <dbReference type="EMBL" id="CUO19275.1"/>
    </source>
</evidence>